<sequence length="610" mass="67031">MSRMLREIADHNTAGVRDVAPSVPTPPSTSDSGPVVIDLTGDSEDEAPAPPQPPPTEPQTEPTPTKPPTEPPTEPPPPDDATDAAGDDPAPTYAVGAIVASKLHPHIPVTVISVQDGFYTIRYGVEVAYAWRGTTASFAESALVRYGASLGPRRRRAPRHFDEAAAPQPPPAPRVFDRGTVVEARWKGGADWSDWFPGKIAARRDDATYDVAYDDGDVEYGVAANLIRRPPTTRESVALGQEFQVHFRGSGEHRGVITGLKDKAIEVTWRPVLMKPGEVDAPEVEECDLAEIEAYKERDRYHARRRQDVAEVRRRTPKRTAEEEAPRDAKRGTRAKRKRRQSRDAHADARRSPKSSFLELFSGKQVLSDALLGGAWDVETLDDGSWSGARPATYACDVRDFEVAAVGYRDAVHASIPCKTFSYLAAGKHRPGKGAARKIEGATDEARRANSVVARTIDLLHEAKRVNPDVVMTIENPVGVLKDYKPWTDAALELGLTRVQVSWELRVSRIVRAPTCRSRADSPVFRYCQFGADERKHTHIWTNSQFLISGAKDMVCSAATPCAKYRDHVRVRDGDTAETSEFPPKFAAWLALGINSSASKARGRQRSECA</sequence>
<dbReference type="CDD" id="cd04508">
    <property type="entry name" value="Tudor_SF"/>
    <property type="match status" value="1"/>
</dbReference>
<feature type="compositionally biased region" description="Basic and acidic residues" evidence="1">
    <location>
        <begin position="1"/>
        <end position="10"/>
    </location>
</feature>
<dbReference type="EMBL" id="JBBJCI010000366">
    <property type="protein sequence ID" value="KAK7232753.1"/>
    <property type="molecule type" value="Genomic_DNA"/>
</dbReference>
<dbReference type="Gene3D" id="2.30.30.140">
    <property type="match status" value="1"/>
</dbReference>
<feature type="compositionally biased region" description="Low complexity" evidence="1">
    <location>
        <begin position="18"/>
        <end position="36"/>
    </location>
</feature>
<feature type="compositionally biased region" description="Basic residues" evidence="1">
    <location>
        <begin position="332"/>
        <end position="341"/>
    </location>
</feature>
<dbReference type="Proteomes" id="UP001363151">
    <property type="component" value="Unassembled WGS sequence"/>
</dbReference>
<evidence type="ECO:0000313" key="2">
    <source>
        <dbReference type="EMBL" id="KAK7232753.1"/>
    </source>
</evidence>
<organism evidence="2 3">
    <name type="scientific">Aureococcus anophagefferens</name>
    <name type="common">Harmful bloom alga</name>
    <dbReference type="NCBI Taxonomy" id="44056"/>
    <lineage>
        <taxon>Eukaryota</taxon>
        <taxon>Sar</taxon>
        <taxon>Stramenopiles</taxon>
        <taxon>Ochrophyta</taxon>
        <taxon>Pelagophyceae</taxon>
        <taxon>Pelagomonadales</taxon>
        <taxon>Pelagomonadaceae</taxon>
        <taxon>Aureococcus</taxon>
    </lineage>
</organism>
<feature type="compositionally biased region" description="Basic and acidic residues" evidence="1">
    <location>
        <begin position="342"/>
        <end position="351"/>
    </location>
</feature>
<proteinExistence type="predicted"/>
<comment type="caution">
    <text evidence="2">The sequence shown here is derived from an EMBL/GenBank/DDBJ whole genome shotgun (WGS) entry which is preliminary data.</text>
</comment>
<name>A0ABR1FKZ1_AURAN</name>
<feature type="compositionally biased region" description="Pro residues" evidence="1">
    <location>
        <begin position="48"/>
        <end position="57"/>
    </location>
</feature>
<keyword evidence="2" id="KW-0675">Receptor</keyword>
<feature type="compositionally biased region" description="Pro residues" evidence="1">
    <location>
        <begin position="64"/>
        <end position="79"/>
    </location>
</feature>
<accession>A0ABR1FKZ1</accession>
<feature type="region of interest" description="Disordered" evidence="1">
    <location>
        <begin position="1"/>
        <end position="91"/>
    </location>
</feature>
<evidence type="ECO:0000256" key="1">
    <source>
        <dbReference type="SAM" id="MobiDB-lite"/>
    </source>
</evidence>
<keyword evidence="3" id="KW-1185">Reference proteome</keyword>
<feature type="compositionally biased region" description="Basic and acidic residues" evidence="1">
    <location>
        <begin position="305"/>
        <end position="331"/>
    </location>
</feature>
<protein>
    <submittedName>
        <fullName evidence="2">GABA-A receptor</fullName>
    </submittedName>
</protein>
<dbReference type="Gene3D" id="3.40.50.150">
    <property type="entry name" value="Vaccinia Virus protein VP39"/>
    <property type="match status" value="1"/>
</dbReference>
<gene>
    <name evidence="2" type="ORF">SO694_00037141</name>
</gene>
<dbReference type="InterPro" id="IPR029063">
    <property type="entry name" value="SAM-dependent_MTases_sf"/>
</dbReference>
<reference evidence="2 3" key="1">
    <citation type="submission" date="2024-03" db="EMBL/GenBank/DDBJ databases">
        <title>Aureococcus anophagefferens CCMP1851 and Kratosvirus quantuckense: Draft genome of a second virus-susceptible host strain in the model system.</title>
        <authorList>
            <person name="Chase E."/>
            <person name="Truchon A.R."/>
            <person name="Schepens W."/>
            <person name="Wilhelm S.W."/>
        </authorList>
    </citation>
    <scope>NUCLEOTIDE SEQUENCE [LARGE SCALE GENOMIC DNA]</scope>
    <source>
        <strain evidence="2 3">CCMP1851</strain>
    </source>
</reference>
<feature type="region of interest" description="Disordered" evidence="1">
    <location>
        <begin position="305"/>
        <end position="351"/>
    </location>
</feature>
<evidence type="ECO:0000313" key="3">
    <source>
        <dbReference type="Proteomes" id="UP001363151"/>
    </source>
</evidence>